<dbReference type="STRING" id="945553.A0A0D2NT29"/>
<reference evidence="3" key="1">
    <citation type="submission" date="2014-04" db="EMBL/GenBank/DDBJ databases">
        <title>Evolutionary Origins and Diversification of the Mycorrhizal Mutualists.</title>
        <authorList>
            <consortium name="DOE Joint Genome Institute"/>
            <consortium name="Mycorrhizal Genomics Consortium"/>
            <person name="Kohler A."/>
            <person name="Kuo A."/>
            <person name="Nagy L.G."/>
            <person name="Floudas D."/>
            <person name="Copeland A."/>
            <person name="Barry K.W."/>
            <person name="Cichocki N."/>
            <person name="Veneault-Fourrey C."/>
            <person name="LaButti K."/>
            <person name="Lindquist E.A."/>
            <person name="Lipzen A."/>
            <person name="Lundell T."/>
            <person name="Morin E."/>
            <person name="Murat C."/>
            <person name="Riley R."/>
            <person name="Ohm R."/>
            <person name="Sun H."/>
            <person name="Tunlid A."/>
            <person name="Henrissat B."/>
            <person name="Grigoriev I.V."/>
            <person name="Hibbett D.S."/>
            <person name="Martin F."/>
        </authorList>
    </citation>
    <scope>NUCLEOTIDE SEQUENCE [LARGE SCALE GENOMIC DNA]</scope>
    <source>
        <strain evidence="3">FD-334 SS-4</strain>
    </source>
</reference>
<proteinExistence type="predicted"/>
<dbReference type="PANTHER" id="PTHR31956:SF1">
    <property type="entry name" value="NON-SPECIFIC PHOSPHOLIPASE C1"/>
    <property type="match status" value="1"/>
</dbReference>
<evidence type="ECO:0000256" key="1">
    <source>
        <dbReference type="ARBA" id="ARBA00022801"/>
    </source>
</evidence>
<dbReference type="InterPro" id="IPR007312">
    <property type="entry name" value="Phosphoesterase"/>
</dbReference>
<dbReference type="EMBL" id="KN817574">
    <property type="protein sequence ID" value="KJA19721.1"/>
    <property type="molecule type" value="Genomic_DNA"/>
</dbReference>
<keyword evidence="1" id="KW-0378">Hydrolase</keyword>
<protein>
    <recommendedName>
        <fullName evidence="4">Phosphoesterase</fullName>
    </recommendedName>
</protein>
<dbReference type="AlphaFoldDB" id="A0A0D2NT29"/>
<evidence type="ECO:0000313" key="2">
    <source>
        <dbReference type="EMBL" id="KJA19721.1"/>
    </source>
</evidence>
<keyword evidence="3" id="KW-1185">Reference proteome</keyword>
<dbReference type="GO" id="GO:0009395">
    <property type="term" value="P:phospholipid catabolic process"/>
    <property type="evidence" value="ECO:0007669"/>
    <property type="project" value="TreeGrafter"/>
</dbReference>
<organism evidence="2 3">
    <name type="scientific">Hypholoma sublateritium (strain FD-334 SS-4)</name>
    <dbReference type="NCBI Taxonomy" id="945553"/>
    <lineage>
        <taxon>Eukaryota</taxon>
        <taxon>Fungi</taxon>
        <taxon>Dikarya</taxon>
        <taxon>Basidiomycota</taxon>
        <taxon>Agaricomycotina</taxon>
        <taxon>Agaricomycetes</taxon>
        <taxon>Agaricomycetidae</taxon>
        <taxon>Agaricales</taxon>
        <taxon>Agaricineae</taxon>
        <taxon>Strophariaceae</taxon>
        <taxon>Hypholoma</taxon>
    </lineage>
</organism>
<dbReference type="GO" id="GO:0042578">
    <property type="term" value="F:phosphoric ester hydrolase activity"/>
    <property type="evidence" value="ECO:0007669"/>
    <property type="project" value="UniProtKB-ARBA"/>
</dbReference>
<name>A0A0D2NT29_HYPSF</name>
<accession>A0A0D2NT29</accession>
<dbReference type="OrthoDB" id="5135119at2759"/>
<dbReference type="PANTHER" id="PTHR31956">
    <property type="entry name" value="NON-SPECIFIC PHOSPHOLIPASE C4-RELATED"/>
    <property type="match status" value="1"/>
</dbReference>
<dbReference type="Proteomes" id="UP000054270">
    <property type="component" value="Unassembled WGS sequence"/>
</dbReference>
<dbReference type="Pfam" id="PF04185">
    <property type="entry name" value="Phosphoesterase"/>
    <property type="match status" value="1"/>
</dbReference>
<gene>
    <name evidence="2" type="ORF">HYPSUDRAFT_189668</name>
</gene>
<evidence type="ECO:0008006" key="4">
    <source>
        <dbReference type="Google" id="ProtNLM"/>
    </source>
</evidence>
<dbReference type="Gene3D" id="3.40.720.10">
    <property type="entry name" value="Alkaline Phosphatase, subunit A"/>
    <property type="match status" value="2"/>
</dbReference>
<evidence type="ECO:0000313" key="3">
    <source>
        <dbReference type="Proteomes" id="UP000054270"/>
    </source>
</evidence>
<dbReference type="InterPro" id="IPR017850">
    <property type="entry name" value="Alkaline_phosphatase_core_sf"/>
</dbReference>
<sequence length="437" mass="47553">MVPLRTSSIILAGYLAASRAQTLQDNIKNVVVLIQENRSFDFFFGDLSYSTDIDNLRNLGATFCNPANVSLPNGSSVCAAAVAGNVSPDDPNHSVTGVAFQIFGTFHPNETVPAAQILAAETMQGFLQEEENVLKSTNLKTAGETINFLPTSLIPVYSFLAENFVIFDRWFADVPGPTDPNRAYITSGASHGHGQNDNGFSTFALPQRSIFQQLSENNITWINYFNSSFNPDAEFYSWTKTEGKVATNVKPIANFFADAKAGNLPQFSYINPECCSFDSMHPPSPINTGEAWTKSIYEALRAGSQWNNTLFIIAFDEHGGFADHVPPPVGVPNPDGLTYTETAADGKSYTFNFNRLGVRVPALLISPWVGSAVIEHDGINGAGLTYTHSSIAAFIAKLWNLDNGVPLTSRVAWASSFEHLITNTFRDDTPVTLPNPT</sequence>